<protein>
    <submittedName>
        <fullName evidence="1">Uncharacterized protein</fullName>
    </submittedName>
</protein>
<comment type="caution">
    <text evidence="1">The sequence shown here is derived from an EMBL/GenBank/DDBJ whole genome shotgun (WGS) entry which is preliminary data.</text>
</comment>
<keyword evidence="2" id="KW-1185">Reference proteome</keyword>
<reference evidence="1 2" key="1">
    <citation type="submission" date="2013-02" db="EMBL/GenBank/DDBJ databases">
        <authorList>
            <person name="Fiebig A."/>
            <person name="Goeker M."/>
            <person name="Klenk H.-P.P."/>
        </authorList>
    </citation>
    <scope>NUCLEOTIDE SEQUENCE [LARGE SCALE GENOMIC DNA]</scope>
    <source>
        <strain evidence="1 2">DSM 19309</strain>
    </source>
</reference>
<accession>A0A017HKM8</accession>
<dbReference type="OrthoDB" id="9866529at2"/>
<dbReference type="EMBL" id="AOSK01000108">
    <property type="protein sequence ID" value="EYD74718.1"/>
    <property type="molecule type" value="Genomic_DNA"/>
</dbReference>
<sequence>MNDAIIYYRARPSEPEASETAMRLQRQAVCAAVEAGQLQVVGEFIEQEDEASDQVLRLKREALWRAVETDKPFAEGNTRDETRRAYYAAVEAARAHGAACLVVVSHAAIGSGEVFAEPWVEQGSGLLHVMLAAALVPTLPDIPVPAGAPGPLCLYADFRPGQLETLVYLCNAGPEALSVVTVDLDSITMFEFYREEPEQRWVDASTFPKQQWDVLPAGRAVLIDTLSHAMWDFVDRYRLAWSDGVGRRWTVAADSLAFNAERLAQDPTRVWEELAPARSADRCEEAV</sequence>
<dbReference type="AlphaFoldDB" id="A0A017HKM8"/>
<gene>
    <name evidence="1" type="ORF">Rumeso_03671</name>
</gene>
<evidence type="ECO:0000313" key="2">
    <source>
        <dbReference type="Proteomes" id="UP000019666"/>
    </source>
</evidence>
<dbReference type="Proteomes" id="UP000019666">
    <property type="component" value="Unassembled WGS sequence"/>
</dbReference>
<dbReference type="HOGENOM" id="CLU_969377_0_0_5"/>
<evidence type="ECO:0000313" key="1">
    <source>
        <dbReference type="EMBL" id="EYD74718.1"/>
    </source>
</evidence>
<organism evidence="1 2">
    <name type="scientific">Rubellimicrobium mesophilum DSM 19309</name>
    <dbReference type="NCBI Taxonomy" id="442562"/>
    <lineage>
        <taxon>Bacteria</taxon>
        <taxon>Pseudomonadati</taxon>
        <taxon>Pseudomonadota</taxon>
        <taxon>Alphaproteobacteria</taxon>
        <taxon>Rhodobacterales</taxon>
        <taxon>Roseobacteraceae</taxon>
        <taxon>Rubellimicrobium</taxon>
    </lineage>
</organism>
<proteinExistence type="predicted"/>
<name>A0A017HKM8_9RHOB</name>
<dbReference type="RefSeq" id="WP_037280091.1">
    <property type="nucleotide sequence ID" value="NZ_KK088570.1"/>
</dbReference>